<dbReference type="EMBL" id="JAENGZ010001672">
    <property type="protein sequence ID" value="KAG6946816.1"/>
    <property type="molecule type" value="Genomic_DNA"/>
</dbReference>
<gene>
    <name evidence="1" type="ORF">JG687_00016501</name>
</gene>
<comment type="caution">
    <text evidence="1">The sequence shown here is derived from an EMBL/GenBank/DDBJ whole genome shotgun (WGS) entry which is preliminary data.</text>
</comment>
<name>A0A8T1TTZ6_9STRA</name>
<proteinExistence type="predicted"/>
<organism evidence="1 2">
    <name type="scientific">Phytophthora cactorum</name>
    <dbReference type="NCBI Taxonomy" id="29920"/>
    <lineage>
        <taxon>Eukaryota</taxon>
        <taxon>Sar</taxon>
        <taxon>Stramenopiles</taxon>
        <taxon>Oomycota</taxon>
        <taxon>Peronosporomycetes</taxon>
        <taxon>Peronosporales</taxon>
        <taxon>Peronosporaceae</taxon>
        <taxon>Phytophthora</taxon>
    </lineage>
</organism>
<dbReference type="AlphaFoldDB" id="A0A8T1TTZ6"/>
<protein>
    <submittedName>
        <fullName evidence="1">Uncharacterized protein</fullName>
    </submittedName>
</protein>
<feature type="non-terminal residue" evidence="1">
    <location>
        <position position="73"/>
    </location>
</feature>
<accession>A0A8T1TTZ6</accession>
<evidence type="ECO:0000313" key="1">
    <source>
        <dbReference type="EMBL" id="KAG6946816.1"/>
    </source>
</evidence>
<evidence type="ECO:0000313" key="2">
    <source>
        <dbReference type="Proteomes" id="UP000688947"/>
    </source>
</evidence>
<reference evidence="1" key="1">
    <citation type="submission" date="2021-01" db="EMBL/GenBank/DDBJ databases">
        <title>Phytophthora aleatoria, a newly-described species from Pinus radiata is distinct from Phytophthora cactorum isolates based on comparative genomics.</title>
        <authorList>
            <person name="Mcdougal R."/>
            <person name="Panda P."/>
            <person name="Williams N."/>
            <person name="Studholme D.J."/>
        </authorList>
    </citation>
    <scope>NUCLEOTIDE SEQUENCE</scope>
    <source>
        <strain evidence="1">NZFS 3830</strain>
    </source>
</reference>
<sequence length="73" mass="8009">AAKLQAIRFVVNPSRYICKPSFVLRVDPGTRKLLSGGYGHPSCPGKDDLVGRVTRNPPFASSAGQRLSRNLKW</sequence>
<dbReference type="Proteomes" id="UP000688947">
    <property type="component" value="Unassembled WGS sequence"/>
</dbReference>